<dbReference type="Proteomes" id="UP000663720">
    <property type="component" value="Chromosome"/>
</dbReference>
<dbReference type="InterPro" id="IPR029058">
    <property type="entry name" value="AB_hydrolase_fold"/>
</dbReference>
<accession>A0A975B5G3</accession>
<evidence type="ECO:0000313" key="3">
    <source>
        <dbReference type="Proteomes" id="UP000663720"/>
    </source>
</evidence>
<reference evidence="2" key="1">
    <citation type="journal article" date="2021" name="Microb. Physiol.">
        <title>Proteogenomic Insights into the Physiology of Marine, Sulfate-Reducing, Filamentous Desulfonema limicola and Desulfonema magnum.</title>
        <authorList>
            <person name="Schnaars V."/>
            <person name="Wohlbrand L."/>
            <person name="Scheve S."/>
            <person name="Hinrichs C."/>
            <person name="Reinhardt R."/>
            <person name="Rabus R."/>
        </authorList>
    </citation>
    <scope>NUCLEOTIDE SEQUENCE</scope>
    <source>
        <strain evidence="2">5ac10</strain>
    </source>
</reference>
<evidence type="ECO:0000259" key="1">
    <source>
        <dbReference type="Pfam" id="PF20408"/>
    </source>
</evidence>
<protein>
    <submittedName>
        <fullName evidence="2">Alpha/beta hydrolase fold-containing protein</fullName>
    </submittedName>
</protein>
<dbReference type="SUPFAM" id="SSF53474">
    <property type="entry name" value="alpha/beta-Hydrolases"/>
    <property type="match status" value="1"/>
</dbReference>
<feature type="domain" description="KANL3/Tex30 alpha/beta hydrolase-like" evidence="1">
    <location>
        <begin position="37"/>
        <end position="185"/>
    </location>
</feature>
<dbReference type="RefSeq" id="WP_207690910.1">
    <property type="nucleotide sequence ID" value="NZ_CP061799.1"/>
</dbReference>
<sequence length="210" mass="23335">MENRVTFRSGEYKIEGLFGKINQESGVVITHPHPLYGGEMYNYIVEAIVNAYQKKGFSTLRFNFRGVGKSQGQQDDISGNQEDVKAAVSYMANTGIKNISLAGYSFGAWINAHIDCDTAGISQMVMVSPPVNFLKFDNISSIPCLKLVVCGDKDEFAQEELVKKMTSGWNPEAKVEIIPNTDHFYGLSLRNLEIILENFLGAERSTSSQF</sequence>
<dbReference type="GO" id="GO:0016787">
    <property type="term" value="F:hydrolase activity"/>
    <property type="evidence" value="ECO:0007669"/>
    <property type="project" value="UniProtKB-KW"/>
</dbReference>
<dbReference type="KEGG" id="dli:dnl_13800"/>
<organism evidence="2 3">
    <name type="scientific">Desulfonema limicola</name>
    <dbReference type="NCBI Taxonomy" id="45656"/>
    <lineage>
        <taxon>Bacteria</taxon>
        <taxon>Pseudomonadati</taxon>
        <taxon>Thermodesulfobacteriota</taxon>
        <taxon>Desulfobacteria</taxon>
        <taxon>Desulfobacterales</taxon>
        <taxon>Desulfococcaceae</taxon>
        <taxon>Desulfonema</taxon>
    </lineage>
</organism>
<dbReference type="Gene3D" id="3.40.50.1820">
    <property type="entry name" value="alpha/beta hydrolase"/>
    <property type="match status" value="1"/>
</dbReference>
<evidence type="ECO:0000313" key="2">
    <source>
        <dbReference type="EMBL" id="QTA79127.1"/>
    </source>
</evidence>
<dbReference type="PANTHER" id="PTHR42103">
    <property type="entry name" value="ALPHA/BETA-HYDROLASES SUPERFAMILY PROTEIN"/>
    <property type="match status" value="1"/>
</dbReference>
<name>A0A975B5G3_9BACT</name>
<gene>
    <name evidence="2" type="ORF">dnl_13800</name>
</gene>
<dbReference type="Pfam" id="PF20408">
    <property type="entry name" value="Abhydrolase_11"/>
    <property type="match status" value="1"/>
</dbReference>
<dbReference type="EMBL" id="CP061799">
    <property type="protein sequence ID" value="QTA79127.1"/>
    <property type="molecule type" value="Genomic_DNA"/>
</dbReference>
<keyword evidence="2" id="KW-0378">Hydrolase</keyword>
<dbReference type="PANTHER" id="PTHR42103:SF2">
    <property type="entry name" value="AB HYDROLASE-1 DOMAIN-CONTAINING PROTEIN"/>
    <property type="match status" value="1"/>
</dbReference>
<proteinExistence type="predicted"/>
<dbReference type="AlphaFoldDB" id="A0A975B5G3"/>
<dbReference type="InterPro" id="IPR046879">
    <property type="entry name" value="KANL3/Tex30_Abhydrolase"/>
</dbReference>
<keyword evidence="3" id="KW-1185">Reference proteome</keyword>